<reference evidence="4" key="1">
    <citation type="submission" date="2020-11" db="EMBL/GenBank/DDBJ databases">
        <title>Chlorella ohadii genome sequencing and assembly.</title>
        <authorList>
            <person name="Murik O."/>
            <person name="Treves H."/>
            <person name="Kedem I."/>
            <person name="Shotland Y."/>
            <person name="Kaplan A."/>
        </authorList>
    </citation>
    <scope>NUCLEOTIDE SEQUENCE</scope>
    <source>
        <strain evidence="4">1</strain>
    </source>
</reference>
<dbReference type="Proteomes" id="UP001205105">
    <property type="component" value="Unassembled WGS sequence"/>
</dbReference>
<gene>
    <name evidence="4" type="ORF">COHA_006435</name>
</gene>
<proteinExistence type="predicted"/>
<keyword evidence="1" id="KW-0880">Kelch repeat</keyword>
<evidence type="ECO:0000256" key="1">
    <source>
        <dbReference type="ARBA" id="ARBA00022441"/>
    </source>
</evidence>
<evidence type="ECO:0000256" key="2">
    <source>
        <dbReference type="ARBA" id="ARBA00022737"/>
    </source>
</evidence>
<name>A0AAD5DP11_9CHLO</name>
<comment type="caution">
    <text evidence="4">The sequence shown here is derived from an EMBL/GenBank/DDBJ whole genome shotgun (WGS) entry which is preliminary data.</text>
</comment>
<evidence type="ECO:0000313" key="4">
    <source>
        <dbReference type="EMBL" id="KAI7839814.1"/>
    </source>
</evidence>
<organism evidence="4 5">
    <name type="scientific">Chlorella ohadii</name>
    <dbReference type="NCBI Taxonomy" id="2649997"/>
    <lineage>
        <taxon>Eukaryota</taxon>
        <taxon>Viridiplantae</taxon>
        <taxon>Chlorophyta</taxon>
        <taxon>core chlorophytes</taxon>
        <taxon>Trebouxiophyceae</taxon>
        <taxon>Chlorellales</taxon>
        <taxon>Chlorellaceae</taxon>
        <taxon>Chlorella clade</taxon>
        <taxon>Chlorella</taxon>
    </lineage>
</organism>
<dbReference type="PANTHER" id="PTHR45632:SF3">
    <property type="entry name" value="KELCH-LIKE PROTEIN 32"/>
    <property type="match status" value="1"/>
</dbReference>
<dbReference type="AlphaFoldDB" id="A0AAD5DP11"/>
<keyword evidence="2" id="KW-0677">Repeat</keyword>
<accession>A0AAD5DP11</accession>
<keyword evidence="5" id="KW-1185">Reference proteome</keyword>
<protein>
    <submittedName>
        <fullName evidence="4">Uncharacterized protein</fullName>
    </submittedName>
</protein>
<dbReference type="PANTHER" id="PTHR45632">
    <property type="entry name" value="LD33804P"/>
    <property type="match status" value="1"/>
</dbReference>
<feature type="region of interest" description="Disordered" evidence="3">
    <location>
        <begin position="27"/>
        <end position="48"/>
    </location>
</feature>
<dbReference type="EMBL" id="JADXDR010000094">
    <property type="protein sequence ID" value="KAI7839814.1"/>
    <property type="molecule type" value="Genomic_DNA"/>
</dbReference>
<evidence type="ECO:0000313" key="5">
    <source>
        <dbReference type="Proteomes" id="UP001205105"/>
    </source>
</evidence>
<sequence length="487" mass="52031">MPKPSSRKAEPDDSLVLEPTLIALRKAVGSSHGSRGEPVPLQDSPRWAEARGRALQHADDEIDASVVQLIGAGAPAGRSFGPPPAEIRLESGHRGVAAVAAALTSGSLDLGPGNVADVLQAASYLQVSSVLDACSAWLLEHVFDAHPELVLRVALNLGLSSLAEQIEQEFLRDYFMHCGERAALLLREWPHHKRRQLLSSLELNAPTECCLVETLCHLAKLASSADAVVLLDCVRWQELSACEMAATTLYLQHNAKWVDRRFSTAAAWRMLNARSAASLREHAAVAASATHGNSYSGLLQLYSNARASKGDLRAARFRTIHWGLSTATLAGWHGTVMPCNNLPIECACIPRMPDGSVRRMGLRLEREDPRHAAAEAVSGVTGGGGAASAGGSGWDLQLSIDPVQFPAGFQATCWAFGTEGLFWCKLGPLVKPGPTWWKVGFLASQLPRALPTRLLLSGGSSDAEAGGSGHSLEDDGLLLVGWWVPEQ</sequence>
<evidence type="ECO:0000256" key="3">
    <source>
        <dbReference type="SAM" id="MobiDB-lite"/>
    </source>
</evidence>